<dbReference type="GO" id="GO:0046943">
    <property type="term" value="F:carboxylic acid transmembrane transporter activity"/>
    <property type="evidence" value="ECO:0007669"/>
    <property type="project" value="TreeGrafter"/>
</dbReference>
<proteinExistence type="predicted"/>
<evidence type="ECO:0000256" key="1">
    <source>
        <dbReference type="ARBA" id="ARBA00004141"/>
    </source>
</evidence>
<evidence type="ECO:0000256" key="3">
    <source>
        <dbReference type="ARBA" id="ARBA00022692"/>
    </source>
</evidence>
<dbReference type="EMBL" id="CAJHJG010004856">
    <property type="protein sequence ID" value="CAD6945316.1"/>
    <property type="molecule type" value="Genomic_DNA"/>
</dbReference>
<evidence type="ECO:0000313" key="11">
    <source>
        <dbReference type="Proteomes" id="UP000077671"/>
    </source>
</evidence>
<feature type="transmembrane region" description="Helical" evidence="7">
    <location>
        <begin position="415"/>
        <end position="435"/>
    </location>
</feature>
<dbReference type="PROSITE" id="PS50850">
    <property type="entry name" value="MFS"/>
    <property type="match status" value="1"/>
</dbReference>
<reference evidence="10" key="2">
    <citation type="journal article" date="2019" name="IMA Fungus">
        <title>Genome sequencing and comparison of five Tilletia species to identify candidate genes for the detection of regulated species infecting wheat.</title>
        <authorList>
            <person name="Nguyen H.D.T."/>
            <person name="Sultana T."/>
            <person name="Kesanakurti P."/>
            <person name="Hambleton S."/>
        </authorList>
    </citation>
    <scope>NUCLEOTIDE SEQUENCE</scope>
    <source>
        <strain evidence="10">DAOMC 238032</strain>
    </source>
</reference>
<feature type="transmembrane region" description="Helical" evidence="7">
    <location>
        <begin position="230"/>
        <end position="249"/>
    </location>
</feature>
<comment type="caution">
    <text evidence="10">The sequence shown here is derived from an EMBL/GenBank/DDBJ whole genome shotgun (WGS) entry which is preliminary data.</text>
</comment>
<feature type="transmembrane region" description="Helical" evidence="7">
    <location>
        <begin position="124"/>
        <end position="146"/>
    </location>
</feature>
<keyword evidence="3 7" id="KW-0812">Transmembrane</keyword>
<reference evidence="9" key="3">
    <citation type="submission" date="2020-10" db="EMBL/GenBank/DDBJ databases">
        <authorList>
            <person name="Sedaghatjoo S."/>
        </authorList>
    </citation>
    <scope>NUCLEOTIDE SEQUENCE</scope>
    <source>
        <strain evidence="9">AZH3</strain>
    </source>
</reference>
<comment type="subcellular location">
    <subcellularLocation>
        <location evidence="1">Membrane</location>
        <topology evidence="1">Multi-pass membrane protein</topology>
    </subcellularLocation>
</comment>
<evidence type="ECO:0000313" key="9">
    <source>
        <dbReference type="EMBL" id="CAD6945316.1"/>
    </source>
</evidence>
<keyword evidence="4 7" id="KW-1133">Transmembrane helix</keyword>
<dbReference type="Gene3D" id="1.20.1250.20">
    <property type="entry name" value="MFS general substrate transporter like domains"/>
    <property type="match status" value="1"/>
</dbReference>
<feature type="transmembrane region" description="Helical" evidence="7">
    <location>
        <begin position="376"/>
        <end position="394"/>
    </location>
</feature>
<dbReference type="PANTHER" id="PTHR23508">
    <property type="entry name" value="CARBOXYLIC ACID TRANSPORTER PROTEIN HOMOLOG"/>
    <property type="match status" value="1"/>
</dbReference>
<feature type="compositionally biased region" description="Polar residues" evidence="6">
    <location>
        <begin position="517"/>
        <end position="528"/>
    </location>
</feature>
<dbReference type="SUPFAM" id="SSF103473">
    <property type="entry name" value="MFS general substrate transporter"/>
    <property type="match status" value="1"/>
</dbReference>
<evidence type="ECO:0000313" key="12">
    <source>
        <dbReference type="Proteomes" id="UP000836402"/>
    </source>
</evidence>
<evidence type="ECO:0000259" key="8">
    <source>
        <dbReference type="PROSITE" id="PS50850"/>
    </source>
</evidence>
<evidence type="ECO:0000256" key="5">
    <source>
        <dbReference type="ARBA" id="ARBA00023136"/>
    </source>
</evidence>
<dbReference type="InterPro" id="IPR020846">
    <property type="entry name" value="MFS_dom"/>
</dbReference>
<dbReference type="PANTHER" id="PTHR23508:SF10">
    <property type="entry name" value="CARBOXYLIC ACID TRANSPORTER PROTEIN HOMOLOG"/>
    <property type="match status" value="1"/>
</dbReference>
<organism evidence="10 11">
    <name type="scientific">Tilletia caries</name>
    <name type="common">wheat bunt fungus</name>
    <dbReference type="NCBI Taxonomy" id="13290"/>
    <lineage>
        <taxon>Eukaryota</taxon>
        <taxon>Fungi</taxon>
        <taxon>Dikarya</taxon>
        <taxon>Basidiomycota</taxon>
        <taxon>Ustilaginomycotina</taxon>
        <taxon>Exobasidiomycetes</taxon>
        <taxon>Tilletiales</taxon>
        <taxon>Tilletiaceae</taxon>
        <taxon>Tilletia</taxon>
    </lineage>
</organism>
<feature type="transmembrane region" description="Helical" evidence="7">
    <location>
        <begin position="322"/>
        <end position="343"/>
    </location>
</feature>
<dbReference type="InterPro" id="IPR005828">
    <property type="entry name" value="MFS_sugar_transport-like"/>
</dbReference>
<dbReference type="Proteomes" id="UP000077671">
    <property type="component" value="Unassembled WGS sequence"/>
</dbReference>
<evidence type="ECO:0000256" key="7">
    <source>
        <dbReference type="SAM" id="Phobius"/>
    </source>
</evidence>
<protein>
    <recommendedName>
        <fullName evidence="8">Major facilitator superfamily (MFS) profile domain-containing protein</fullName>
    </recommendedName>
</protein>
<dbReference type="FunFam" id="1.20.1250.20:FF:000140">
    <property type="entry name" value="Putative MFS phospholipid transporter"/>
    <property type="match status" value="1"/>
</dbReference>
<feature type="transmembrane region" description="Helical" evidence="7">
    <location>
        <begin position="455"/>
        <end position="475"/>
    </location>
</feature>
<feature type="region of interest" description="Disordered" evidence="6">
    <location>
        <begin position="499"/>
        <end position="538"/>
    </location>
</feature>
<feature type="transmembrane region" description="Helical" evidence="7">
    <location>
        <begin position="350"/>
        <end position="370"/>
    </location>
</feature>
<evidence type="ECO:0000313" key="10">
    <source>
        <dbReference type="EMBL" id="KAE8265169.1"/>
    </source>
</evidence>
<dbReference type="AlphaFoldDB" id="A0A177VIW5"/>
<feature type="transmembrane region" description="Helical" evidence="7">
    <location>
        <begin position="270"/>
        <end position="293"/>
    </location>
</feature>
<evidence type="ECO:0000256" key="4">
    <source>
        <dbReference type="ARBA" id="ARBA00022989"/>
    </source>
</evidence>
<keyword evidence="2" id="KW-0813">Transport</keyword>
<sequence length="538" mass="57875">MSQFAPNEGAASPADSPQKEFDAVTPPADSPQHEIHAATAPEPVKQQGLQGFALIFACGAALFSDGYVNAISGSVGTILRRLYRDTNPPAFDRFKQLFSSLAFAGTVVGMLTFGVLSDKIGRKFGMIFASCWLALFSVLSAGAYGAGGSLDGLYAALIAYRFIIGIAIGAEYPAGSVAASENTEGDGVNKKRQQMYFSLATNTMIDFGFVIAAFIPLLLIWICGMDHLRLVWRLSLGFGAVPPLILLYFRTKMEESKHYQKSSISKFGQMPWWLIFKRYWVRLAAVSLAWWIYDWVTYPAGLYSDYILATVLPDDASFQSNLGWGVVINLFYIPGTLLGALVNDRLGPKYTMILGLLMQAVFGFALSGGYSSLKNHIGGFVILYGLFLSAGEFGPGNNLGLLASKATGPTAVRGTFYGCAAAVGKIGAFVGSYVFDPISISLSKGNPDADIYTTGPFYIGSALALVSATVVFLFIPNIGQDGMLREDEEFRKYLEENGYDTSNMGTLKGDVDPSPYESASANDSGSSVQEEKPKAADP</sequence>
<reference evidence="10" key="1">
    <citation type="submission" date="2016-04" db="EMBL/GenBank/DDBJ databases">
        <authorList>
            <person name="Nguyen H.D."/>
            <person name="Kesanakurti P."/>
            <person name="Cullis J."/>
            <person name="Levesque C.A."/>
            <person name="Hambleton S."/>
        </authorList>
    </citation>
    <scope>NUCLEOTIDE SEQUENCE</scope>
    <source>
        <strain evidence="10">DAOMC 238032</strain>
    </source>
</reference>
<keyword evidence="5 7" id="KW-0472">Membrane</keyword>
<feature type="transmembrane region" description="Helical" evidence="7">
    <location>
        <begin position="97"/>
        <end position="117"/>
    </location>
</feature>
<feature type="region of interest" description="Disordered" evidence="6">
    <location>
        <begin position="1"/>
        <end position="33"/>
    </location>
</feature>
<feature type="transmembrane region" description="Helical" evidence="7">
    <location>
        <begin position="195"/>
        <end position="224"/>
    </location>
</feature>
<accession>A0A177VIW5</accession>
<name>A0A177VIW5_9BASI</name>
<keyword evidence="12" id="KW-1185">Reference proteome</keyword>
<dbReference type="GO" id="GO:0005886">
    <property type="term" value="C:plasma membrane"/>
    <property type="evidence" value="ECO:0007669"/>
    <property type="project" value="TreeGrafter"/>
</dbReference>
<dbReference type="Proteomes" id="UP000836402">
    <property type="component" value="Unassembled WGS sequence"/>
</dbReference>
<evidence type="ECO:0000256" key="2">
    <source>
        <dbReference type="ARBA" id="ARBA00022448"/>
    </source>
</evidence>
<feature type="transmembrane region" description="Helical" evidence="7">
    <location>
        <begin position="152"/>
        <end position="174"/>
    </location>
</feature>
<gene>
    <name evidence="10" type="ORF">A4X03_0g436</name>
    <name evidence="9" type="ORF">JKIAZH3_G3983</name>
</gene>
<feature type="domain" description="Major facilitator superfamily (MFS) profile" evidence="8">
    <location>
        <begin position="54"/>
        <end position="479"/>
    </location>
</feature>
<dbReference type="EMBL" id="LWDD02000025">
    <property type="protein sequence ID" value="KAE8265169.1"/>
    <property type="molecule type" value="Genomic_DNA"/>
</dbReference>
<evidence type="ECO:0000256" key="6">
    <source>
        <dbReference type="SAM" id="MobiDB-lite"/>
    </source>
</evidence>
<dbReference type="InterPro" id="IPR036259">
    <property type="entry name" value="MFS_trans_sf"/>
</dbReference>
<feature type="compositionally biased region" description="Basic and acidic residues" evidence="6">
    <location>
        <begin position="529"/>
        <end position="538"/>
    </location>
</feature>
<dbReference type="Pfam" id="PF00083">
    <property type="entry name" value="Sugar_tr"/>
    <property type="match status" value="2"/>
</dbReference>